<dbReference type="Proteomes" id="UP000002195">
    <property type="component" value="Unassembled WGS sequence"/>
</dbReference>
<accession>Q555K0</accession>
<dbReference type="dictyBase" id="DDB_G0274539"/>
<organism evidence="2 3">
    <name type="scientific">Dictyostelium discoideum</name>
    <name type="common">Social amoeba</name>
    <dbReference type="NCBI Taxonomy" id="44689"/>
    <lineage>
        <taxon>Eukaryota</taxon>
        <taxon>Amoebozoa</taxon>
        <taxon>Evosea</taxon>
        <taxon>Eumycetozoa</taxon>
        <taxon>Dictyostelia</taxon>
        <taxon>Dictyosteliales</taxon>
        <taxon>Dictyosteliaceae</taxon>
        <taxon>Dictyostelium</taxon>
    </lineage>
</organism>
<dbReference type="EMBL" id="AAFI02000012">
    <property type="protein sequence ID" value="EAL70162.1"/>
    <property type="molecule type" value="Genomic_DNA"/>
</dbReference>
<dbReference type="HOGENOM" id="CLU_1457005_0_0_1"/>
<evidence type="ECO:0000313" key="3">
    <source>
        <dbReference type="Proteomes" id="UP000002195"/>
    </source>
</evidence>
<dbReference type="STRING" id="44689.Q86HK8"/>
<evidence type="ECO:0000256" key="1">
    <source>
        <dbReference type="SAM" id="SignalP"/>
    </source>
</evidence>
<dbReference type="RefSeq" id="XP_644067.1">
    <property type="nucleotide sequence ID" value="XM_638975.1"/>
</dbReference>
<proteinExistence type="predicted"/>
<dbReference type="PaxDb" id="44689-DDB0305230"/>
<comment type="caution">
    <text evidence="2">The sequence shown here is derived from an EMBL/GenBank/DDBJ whole genome shotgun (WGS) entry which is preliminary data.</text>
</comment>
<dbReference type="OMA" id="CIEQFIN"/>
<keyword evidence="1" id="KW-0732">Signal</keyword>
<reference evidence="2 3" key="1">
    <citation type="journal article" date="2005" name="Nature">
        <title>The genome of the social amoeba Dictyostelium discoideum.</title>
        <authorList>
            <consortium name="The Dictyostelium discoideum Sequencing Consortium"/>
            <person name="Eichinger L."/>
            <person name="Pachebat J.A."/>
            <person name="Glockner G."/>
            <person name="Rajandream M.A."/>
            <person name="Sucgang R."/>
            <person name="Berriman M."/>
            <person name="Song J."/>
            <person name="Olsen R."/>
            <person name="Szafranski K."/>
            <person name="Xu Q."/>
            <person name="Tunggal B."/>
            <person name="Kummerfeld S."/>
            <person name="Madera M."/>
            <person name="Konfortov B.A."/>
            <person name="Rivero F."/>
            <person name="Bankier A.T."/>
            <person name="Lehmann R."/>
            <person name="Hamlin N."/>
            <person name="Davies R."/>
            <person name="Gaudet P."/>
            <person name="Fey P."/>
            <person name="Pilcher K."/>
            <person name="Chen G."/>
            <person name="Saunders D."/>
            <person name="Sodergren E."/>
            <person name="Davis P."/>
            <person name="Kerhornou A."/>
            <person name="Nie X."/>
            <person name="Hall N."/>
            <person name="Anjard C."/>
            <person name="Hemphill L."/>
            <person name="Bason N."/>
            <person name="Farbrother P."/>
            <person name="Desany B."/>
            <person name="Just E."/>
            <person name="Morio T."/>
            <person name="Rost R."/>
            <person name="Churcher C."/>
            <person name="Cooper J."/>
            <person name="Haydock S."/>
            <person name="van Driessche N."/>
            <person name="Cronin A."/>
            <person name="Goodhead I."/>
            <person name="Muzny D."/>
            <person name="Mourier T."/>
            <person name="Pain A."/>
            <person name="Lu M."/>
            <person name="Harper D."/>
            <person name="Lindsay R."/>
            <person name="Hauser H."/>
            <person name="James K."/>
            <person name="Quiles M."/>
            <person name="Madan Babu M."/>
            <person name="Saito T."/>
            <person name="Buchrieser C."/>
            <person name="Wardroper A."/>
            <person name="Felder M."/>
            <person name="Thangavelu M."/>
            <person name="Johnson D."/>
            <person name="Knights A."/>
            <person name="Loulseged H."/>
            <person name="Mungall K."/>
            <person name="Oliver K."/>
            <person name="Price C."/>
            <person name="Quail M.A."/>
            <person name="Urushihara H."/>
            <person name="Hernandez J."/>
            <person name="Rabbinowitsch E."/>
            <person name="Steffen D."/>
            <person name="Sanders M."/>
            <person name="Ma J."/>
            <person name="Kohara Y."/>
            <person name="Sharp S."/>
            <person name="Simmonds M."/>
            <person name="Spiegler S."/>
            <person name="Tivey A."/>
            <person name="Sugano S."/>
            <person name="White B."/>
            <person name="Walker D."/>
            <person name="Woodward J."/>
            <person name="Winckler T."/>
            <person name="Tanaka Y."/>
            <person name="Shaulsky G."/>
            <person name="Schleicher M."/>
            <person name="Weinstock G."/>
            <person name="Rosenthal A."/>
            <person name="Cox E.C."/>
            <person name="Chisholm R.L."/>
            <person name="Gibbs R."/>
            <person name="Loomis W.F."/>
            <person name="Platzer M."/>
            <person name="Kay R.R."/>
            <person name="Williams J."/>
            <person name="Dear P.H."/>
            <person name="Noegel A.A."/>
            <person name="Barrell B."/>
            <person name="Kuspa A."/>
        </authorList>
    </citation>
    <scope>NUCLEOTIDE SEQUENCE [LARGE SCALE GENOMIC DNA]</scope>
    <source>
        <strain evidence="2 3">AX4</strain>
    </source>
</reference>
<feature type="signal peptide" evidence="1">
    <location>
        <begin position="1"/>
        <end position="19"/>
    </location>
</feature>
<dbReference type="VEuPathDB" id="AmoebaDB:DDB_G0274539"/>
<dbReference type="KEGG" id="ddi:DDB_G0274539"/>
<keyword evidence="3" id="KW-1185">Reference proteome</keyword>
<evidence type="ECO:0000313" key="2">
    <source>
        <dbReference type="EMBL" id="EAL70162.1"/>
    </source>
</evidence>
<accession>Q86HK8</accession>
<name>Q86HK8_DICDI</name>
<dbReference type="eggNOG" id="ENOG502RI8D">
    <property type="taxonomic scope" value="Eukaryota"/>
</dbReference>
<dbReference type="GeneID" id="8619496"/>
<dbReference type="InParanoid" id="Q86HK8"/>
<gene>
    <name evidence="2" type="ORF">DDB_G0274539</name>
</gene>
<dbReference type="AlphaFoldDB" id="Q86HK8"/>
<protein>
    <submittedName>
        <fullName evidence="2">Uncharacterized protein</fullName>
    </submittedName>
</protein>
<sequence length="186" mass="20950">MKLLYALVLLFCLIAVGYSEQIKNTNQVNNINNDIPMHSKAPWFFKQHNPEDFVKFLEEVLISVENQINPGNVTECVKTITNGTLTLVNLKPNEPRNFGIAFSTIIQITEKCGFQKLIVKFANDINYIIINGPSAFAERQLEAFKNQSTNLIDCFQKVLALSNSRELQSDQLGKCLSIVIMDPILG</sequence>
<dbReference type="FunCoup" id="Q86HK8">
    <property type="interactions" value="643"/>
</dbReference>
<feature type="chain" id="PRO_5004300742" evidence="1">
    <location>
        <begin position="20"/>
        <end position="186"/>
    </location>
</feature>